<dbReference type="Proteomes" id="UP000567186">
    <property type="component" value="Unassembled WGS sequence"/>
</dbReference>
<protein>
    <submittedName>
        <fullName evidence="1">Uncharacterized protein</fullName>
    </submittedName>
</protein>
<organism evidence="1 2">
    <name type="scientific">Marinobacter orientalis</name>
    <dbReference type="NCBI Taxonomy" id="1928859"/>
    <lineage>
        <taxon>Bacteria</taxon>
        <taxon>Pseudomonadati</taxon>
        <taxon>Pseudomonadota</taxon>
        <taxon>Gammaproteobacteria</taxon>
        <taxon>Pseudomonadales</taxon>
        <taxon>Marinobacteraceae</taxon>
        <taxon>Marinobacter</taxon>
    </lineage>
</organism>
<dbReference type="Gene3D" id="1.10.1670.10">
    <property type="entry name" value="Helix-hairpin-Helix base-excision DNA repair enzymes (C-terminal)"/>
    <property type="match status" value="1"/>
</dbReference>
<dbReference type="EMBL" id="JABCKY010000001">
    <property type="protein sequence ID" value="NMT61971.1"/>
    <property type="molecule type" value="Genomic_DNA"/>
</dbReference>
<dbReference type="AlphaFoldDB" id="A0A7Y0NJP5"/>
<keyword evidence="2" id="KW-1185">Reference proteome</keyword>
<reference evidence="1 2" key="1">
    <citation type="submission" date="2020-04" db="EMBL/GenBank/DDBJ databases">
        <title>Marinobacter oceani sp. nov., isolated from marine solar saltern.</title>
        <authorList>
            <person name="Chen X.-Y."/>
        </authorList>
    </citation>
    <scope>NUCLEOTIDE SEQUENCE [LARGE SCALE GENOMIC DNA]</scope>
    <source>
        <strain evidence="1 2">W62</strain>
    </source>
</reference>
<dbReference type="OrthoDB" id="9429405at2"/>
<gene>
    <name evidence="1" type="ORF">HIU99_00020</name>
</gene>
<dbReference type="InterPro" id="IPR023170">
    <property type="entry name" value="HhH_base_excis_C"/>
</dbReference>
<dbReference type="RefSeq" id="WP_135953389.1">
    <property type="nucleotide sequence ID" value="NZ_JABCKY010000001.1"/>
</dbReference>
<evidence type="ECO:0000313" key="2">
    <source>
        <dbReference type="Proteomes" id="UP000567186"/>
    </source>
</evidence>
<accession>A0A7Y0NJP5</accession>
<proteinExistence type="predicted"/>
<evidence type="ECO:0000313" key="1">
    <source>
        <dbReference type="EMBL" id="NMT61971.1"/>
    </source>
</evidence>
<comment type="caution">
    <text evidence="1">The sequence shown here is derived from an EMBL/GenBank/DDBJ whole genome shotgun (WGS) entry which is preliminary data.</text>
</comment>
<name>A0A7Y0NJP5_9GAMM</name>
<sequence>MKKIEDLLSKELFKVDPISCMEHAKVLSTYTRPSEELPWSSEDKQDQLVFKVAFISVCHQFNWDFLQSKIAEDLFKNRENILERLQEITAADISDLLKDYPKQQRVRAKERAKLLRDIGIQVKNIFGDKFDFYQEISKTKFSDGSFHRTFDSFIAYSEDPLRKKTNILSHELVKESIIRFEDEEFVKPAIDYHIMRVYLRTGRVVPTDPAIFQQLGKTPNPRGTLVRILRESVAEAEELTAFYAGINVADLNYIEWQVARSICTNVDPRCTATEIGVPDDVKKLCSQGCPYNPFCTAFNYDKRFIELEEPKFISRMY</sequence>